<dbReference type="EMBL" id="CP000619">
    <property type="protein sequence ID" value="ABO60187.1"/>
    <property type="molecule type" value="Genomic_DNA"/>
</dbReference>
<keyword evidence="1" id="KW-0614">Plasmid</keyword>
<proteinExistence type="predicted"/>
<organism evidence="1 2">
    <name type="scientific">Burkholderia vietnamiensis (strain G4 / LMG 22486)</name>
    <name type="common">Burkholderia cepacia (strain R1808)</name>
    <dbReference type="NCBI Taxonomy" id="269482"/>
    <lineage>
        <taxon>Bacteria</taxon>
        <taxon>Pseudomonadati</taxon>
        <taxon>Pseudomonadota</taxon>
        <taxon>Betaproteobacteria</taxon>
        <taxon>Burkholderiales</taxon>
        <taxon>Burkholderiaceae</taxon>
        <taxon>Burkholderia</taxon>
        <taxon>Burkholderia cepacia complex</taxon>
    </lineage>
</organism>
<evidence type="ECO:0000313" key="2">
    <source>
        <dbReference type="Proteomes" id="UP000002287"/>
    </source>
</evidence>
<sequence length="183" mass="20317">MGLFSSNEDAGRLALPAHVFIEAVRLAAVPRRPVEGHALDEGLRGACVHPRYAAVDYLTDWWNHTAPSELRGAFSFTPYVKVRVGWASGDIEEGYVSEKAMAQTEGKRGEATLLDRIVLVFYRKPTTNGHRWFAAPRVDGSHGAEGVLPAWLAAEELLATDAYDALHEFPFRFDDLWGHLQSI</sequence>
<dbReference type="AlphaFoldDB" id="A4JV84"/>
<dbReference type="HOGENOM" id="CLU_1569340_0_0_4"/>
<gene>
    <name evidence="1" type="ordered locus">Bcep1808_7310</name>
</gene>
<reference evidence="1 2" key="1">
    <citation type="submission" date="2007-03" db="EMBL/GenBank/DDBJ databases">
        <title>Complete sequence of plasmid pBVIE03 of Burkholderia vietnamiensis G4.</title>
        <authorList>
            <consortium name="US DOE Joint Genome Institute"/>
            <person name="Copeland A."/>
            <person name="Lucas S."/>
            <person name="Lapidus A."/>
            <person name="Barry K."/>
            <person name="Detter J.C."/>
            <person name="Glavina del Rio T."/>
            <person name="Hammon N."/>
            <person name="Israni S."/>
            <person name="Dalin E."/>
            <person name="Tice H."/>
            <person name="Pitluck S."/>
            <person name="Chain P."/>
            <person name="Malfatti S."/>
            <person name="Shin M."/>
            <person name="Vergez L."/>
            <person name="Schmutz J."/>
            <person name="Larimer F."/>
            <person name="Land M."/>
            <person name="Hauser L."/>
            <person name="Kyrpides N."/>
            <person name="Tiedje J."/>
            <person name="Richardson P."/>
        </authorList>
    </citation>
    <scope>NUCLEOTIDE SEQUENCE [LARGE SCALE GENOMIC DNA]</scope>
    <source>
        <strain evidence="2">G4 / LMG 22486</strain>
        <plasmid evidence="1 2">pBVIE03</plasmid>
    </source>
</reference>
<name>A4JV84_BURVG</name>
<dbReference type="KEGG" id="bvi:Bcep1808_7310"/>
<dbReference type="Proteomes" id="UP000002287">
    <property type="component" value="Plasmid pBVIE03"/>
</dbReference>
<geneLocation type="plasmid" evidence="1 2">
    <name>pBVIE03</name>
</geneLocation>
<evidence type="ECO:0000313" key="1">
    <source>
        <dbReference type="EMBL" id="ABO60187.1"/>
    </source>
</evidence>
<protein>
    <submittedName>
        <fullName evidence="1">Uncharacterized protein</fullName>
    </submittedName>
</protein>
<accession>A4JV84</accession>